<dbReference type="InterPro" id="IPR046867">
    <property type="entry name" value="AldOxase/xan_DH_MoCoBD2"/>
</dbReference>
<dbReference type="SUPFAM" id="SSF56003">
    <property type="entry name" value="Molybdenum cofactor-binding domain"/>
    <property type="match status" value="2"/>
</dbReference>
<dbReference type="InterPro" id="IPR037165">
    <property type="entry name" value="AldOxase/xan_DH_Mopterin-bd_sf"/>
</dbReference>
<gene>
    <name evidence="1" type="ORF">FKV68_08900</name>
</gene>
<keyword evidence="2" id="KW-1185">Reference proteome</keyword>
<proteinExistence type="predicted"/>
<dbReference type="PIRSF" id="PIRSF036389">
    <property type="entry name" value="IOR_B"/>
    <property type="match status" value="1"/>
</dbReference>
<protein>
    <submittedName>
        <fullName evidence="1">Xanthine dehydrogenase family protein molybdopterin-binding subunit</fullName>
    </submittedName>
</protein>
<reference evidence="1 2" key="1">
    <citation type="submission" date="2019-06" db="EMBL/GenBank/DDBJ databases">
        <title>Complete genome sequence of Ensifer mexicanus ITTG R7 isolated from nodules of Acacia angustissima (Mill.) Kuntze.</title>
        <authorList>
            <person name="Rincon-Rosales R."/>
            <person name="Rogel M.A."/>
            <person name="Guerrero G."/>
            <person name="Rincon-Molina C.I."/>
            <person name="Lopez-Lopez A."/>
            <person name="Martinez-Romero E."/>
        </authorList>
    </citation>
    <scope>NUCLEOTIDE SEQUENCE [LARGE SCALE GENOMIC DNA]</scope>
    <source>
        <strain evidence="1 2">ITTG R7</strain>
    </source>
</reference>
<accession>A0A859QJU4</accession>
<dbReference type="Gene3D" id="3.30.365.10">
    <property type="entry name" value="Aldehyde oxidase/xanthine dehydrogenase, molybdopterin binding domain"/>
    <property type="match status" value="4"/>
</dbReference>
<dbReference type="PANTHER" id="PTHR47495:SF2">
    <property type="entry name" value="ALDEHYDE DEHYDROGENASE"/>
    <property type="match status" value="1"/>
</dbReference>
<dbReference type="InterPro" id="IPR000674">
    <property type="entry name" value="Ald_Oxase/Xan_DH_a/b"/>
</dbReference>
<dbReference type="InterPro" id="IPR052516">
    <property type="entry name" value="N-heterocyclic_Hydroxylase"/>
</dbReference>
<dbReference type="Pfam" id="PF20256">
    <property type="entry name" value="MoCoBD_2"/>
    <property type="match status" value="2"/>
</dbReference>
<dbReference type="InterPro" id="IPR006311">
    <property type="entry name" value="TAT_signal"/>
</dbReference>
<dbReference type="KEGG" id="emx:FKV68_08900"/>
<dbReference type="PANTHER" id="PTHR47495">
    <property type="entry name" value="ALDEHYDE DEHYDROGENASE"/>
    <property type="match status" value="1"/>
</dbReference>
<dbReference type="InterPro" id="IPR008274">
    <property type="entry name" value="AldOxase/xan_DH_MoCoBD1"/>
</dbReference>
<dbReference type="PROSITE" id="PS51318">
    <property type="entry name" value="TAT"/>
    <property type="match status" value="1"/>
</dbReference>
<dbReference type="EMBL" id="CP041238">
    <property type="protein sequence ID" value="QLL61557.1"/>
    <property type="molecule type" value="Genomic_DNA"/>
</dbReference>
<dbReference type="RefSeq" id="WP_180941109.1">
    <property type="nucleotide sequence ID" value="NZ_CP041238.1"/>
</dbReference>
<sequence>MKHVSDRPHAGLSRRSFLLASAAAGGGFLIGVSFDPASAKEAAQQAFIPNAFIRIETDGTIILTMPYVEMGQGTYTSVPMLIAEELEVGLDAVQLEHAPANDGLYAHPIMGAQETDGSLSMRAAWEPMRQAGAAARMMLVAAAAIRWGVDAAECHADRGFVVHGKSARRIGYGDLAADAATMPVPKQVVLKDPSSYKLIGTPQKRLDAPQKVAATAQYGIDVSLPGMKIAAVIASPVLGGQVSSVDDSATRKIAGVRDVIRIHDAVAVIADHWAAAKKGLDALVVTWDGGPNAQFSTTQHMANLENGAERDGVVAVQKGDVAGVFSRAERRLEADYRLPILAHAPMEPLNCTAHIHDGRCDVWLGTQAATRAQKAAAAAAGLPLDRVEIHNQYLGGSFGRRAEADNVTQAVLIARQVDYPVKVIWSREEDTQHDFYRPAYFNRLKASLDTEGHITSWFHRVVGPSPLARWLPVAVQNGLDPDAVTSATGPYELSDIHVDYVRHEDHSFQSGFWRGVGTTHNVFIVEGFVDELAALSGKDPLEFRRAHVKNNPRALAVLDKAAEESGWGTPLPEGTGRGISLLQDFGGTILVHIAEATVDKAGAVRVSKVTSVVDCGKIINPDTVKAQIQGGAIFGLSATLYGEITFTDGRVDQGNFDTYAAVRMDEAPRVTVHLIDSGDKPFGVGESGTSGIGPAVANAVYAATGKRVRQLPITPELLKS</sequence>
<evidence type="ECO:0000313" key="1">
    <source>
        <dbReference type="EMBL" id="QLL61557.1"/>
    </source>
</evidence>
<evidence type="ECO:0000313" key="2">
    <source>
        <dbReference type="Proteomes" id="UP000510721"/>
    </source>
</evidence>
<dbReference type="Pfam" id="PF02738">
    <property type="entry name" value="MoCoBD_1"/>
    <property type="match status" value="1"/>
</dbReference>
<dbReference type="InterPro" id="IPR012368">
    <property type="entry name" value="OxRdtase_Mopterin-bd_su_IorB"/>
</dbReference>
<dbReference type="AlphaFoldDB" id="A0A859QJU4"/>
<name>A0A859QJU4_9HYPH</name>
<dbReference type="Proteomes" id="UP000510721">
    <property type="component" value="Chromosome"/>
</dbReference>
<dbReference type="SMART" id="SM01008">
    <property type="entry name" value="Ald_Xan_dh_C"/>
    <property type="match status" value="1"/>
</dbReference>
<dbReference type="GO" id="GO:0016491">
    <property type="term" value="F:oxidoreductase activity"/>
    <property type="evidence" value="ECO:0007669"/>
    <property type="project" value="InterPro"/>
</dbReference>
<organism evidence="1 2">
    <name type="scientific">Sinorhizobium mexicanum</name>
    <dbReference type="NCBI Taxonomy" id="375549"/>
    <lineage>
        <taxon>Bacteria</taxon>
        <taxon>Pseudomonadati</taxon>
        <taxon>Pseudomonadota</taxon>
        <taxon>Alphaproteobacteria</taxon>
        <taxon>Hyphomicrobiales</taxon>
        <taxon>Rhizobiaceae</taxon>
        <taxon>Sinorhizobium/Ensifer group</taxon>
        <taxon>Sinorhizobium</taxon>
    </lineage>
</organism>
<dbReference type="Gene3D" id="3.90.1170.50">
    <property type="entry name" value="Aldehyde oxidase/xanthine dehydrogenase, a/b hammerhead"/>
    <property type="match status" value="1"/>
</dbReference>